<organism evidence="1">
    <name type="scientific">Tetraodon nigroviridis</name>
    <name type="common">Spotted green pufferfish</name>
    <name type="synonym">Chelonodon nigroviridis</name>
    <dbReference type="NCBI Taxonomy" id="99883"/>
    <lineage>
        <taxon>Eukaryota</taxon>
        <taxon>Metazoa</taxon>
        <taxon>Chordata</taxon>
        <taxon>Craniata</taxon>
        <taxon>Vertebrata</taxon>
        <taxon>Euteleostomi</taxon>
        <taxon>Actinopterygii</taxon>
        <taxon>Neopterygii</taxon>
        <taxon>Teleostei</taxon>
        <taxon>Neoteleostei</taxon>
        <taxon>Acanthomorphata</taxon>
        <taxon>Eupercaria</taxon>
        <taxon>Tetraodontiformes</taxon>
        <taxon>Tetradontoidea</taxon>
        <taxon>Tetraodontidae</taxon>
        <taxon>Tetraodon</taxon>
    </lineage>
</organism>
<dbReference type="AlphaFoldDB" id="Q4TB38"/>
<sequence>QMLDVYDILPFDNPDGGRGNKVLRSDTRVTSGTKSLWSFFWCLTPTTTLAG</sequence>
<name>Q4TB38_TETNG</name>
<accession>Q4TB38</accession>
<evidence type="ECO:0000313" key="1">
    <source>
        <dbReference type="EMBL" id="CAF89894.1"/>
    </source>
</evidence>
<dbReference type="KEGG" id="tng:GSTEN00003928G001"/>
<reference evidence="1" key="1">
    <citation type="journal article" date="2004" name="Nature">
        <title>Genome duplication in the teleost fish Tetraodon nigroviridis reveals the early vertebrate proto-karyotype.</title>
        <authorList>
            <person name="Jaillon O."/>
            <person name="Aury J.-M."/>
            <person name="Brunet F."/>
            <person name="Petit J.-L."/>
            <person name="Stange-Thomann N."/>
            <person name="Mauceli E."/>
            <person name="Bouneau L."/>
            <person name="Fischer C."/>
            <person name="Ozouf-Costaz C."/>
            <person name="Bernot A."/>
            <person name="Nicaud S."/>
            <person name="Jaffe D."/>
            <person name="Fisher S."/>
            <person name="Lutfalla G."/>
            <person name="Dossat C."/>
            <person name="Segurens B."/>
            <person name="Dasilva C."/>
            <person name="Salanoubat M."/>
            <person name="Levy M."/>
            <person name="Boudet N."/>
            <person name="Castellano S."/>
            <person name="Anthouard V."/>
            <person name="Jubin C."/>
            <person name="Castelli V."/>
            <person name="Katinka M."/>
            <person name="Vacherie B."/>
            <person name="Biemont C."/>
            <person name="Skalli Z."/>
            <person name="Cattolico L."/>
            <person name="Poulain J."/>
            <person name="De Berardinis V."/>
            <person name="Cruaud C."/>
            <person name="Duprat S."/>
            <person name="Brottier P."/>
            <person name="Coutanceau J.-P."/>
            <person name="Gouzy J."/>
            <person name="Parra G."/>
            <person name="Lardier G."/>
            <person name="Chapple C."/>
            <person name="McKernan K.J."/>
            <person name="McEwan P."/>
            <person name="Bosak S."/>
            <person name="Kellis M."/>
            <person name="Volff J.-N."/>
            <person name="Guigo R."/>
            <person name="Zody M.C."/>
            <person name="Mesirov J."/>
            <person name="Lindblad-Toh K."/>
            <person name="Birren B."/>
            <person name="Nusbaum C."/>
            <person name="Kahn D."/>
            <person name="Robinson-Rechavi M."/>
            <person name="Laudet V."/>
            <person name="Schachter V."/>
            <person name="Quetier F."/>
            <person name="Saurin W."/>
            <person name="Scarpelli C."/>
            <person name="Wincker P."/>
            <person name="Lander E.S."/>
            <person name="Weissenbach J."/>
            <person name="Roest Crollius H."/>
        </authorList>
    </citation>
    <scope>NUCLEOTIDE SEQUENCE [LARGE SCALE GENOMIC DNA]</scope>
</reference>
<dbReference type="EMBL" id="CAAE01007205">
    <property type="protein sequence ID" value="CAF89894.1"/>
    <property type="molecule type" value="Genomic_DNA"/>
</dbReference>
<reference evidence="1" key="2">
    <citation type="submission" date="2004-02" db="EMBL/GenBank/DDBJ databases">
        <authorList>
            <consortium name="Genoscope"/>
            <consortium name="Whitehead Institute Centre for Genome Research"/>
        </authorList>
    </citation>
    <scope>NUCLEOTIDE SEQUENCE</scope>
</reference>
<gene>
    <name evidence="1" type="ORF">GSTENG00003928001</name>
</gene>
<proteinExistence type="predicted"/>
<feature type="non-terminal residue" evidence="1">
    <location>
        <position position="51"/>
    </location>
</feature>
<protein>
    <submittedName>
        <fullName evidence="1">(spotted green pufferfish) hypothetical protein</fullName>
    </submittedName>
</protein>
<comment type="caution">
    <text evidence="1">The sequence shown here is derived from an EMBL/GenBank/DDBJ whole genome shotgun (WGS) entry which is preliminary data.</text>
</comment>